<sequence>MEYLEGQIQEGIFTGRMVHRDMERFHEEFKESRGGIDSCIGRADVKGIYSVIDRVARFVETLEKEFESLAKIGQPDFLFENYKSCLQSVQIPVNHLLTDSIIALKVMNGEVIAPSVPRGGHGPLGTGRGGK</sequence>
<dbReference type="AlphaFoldDB" id="A0A8J8T925"/>
<accession>A0A8J8T925</accession>
<evidence type="ECO:0000313" key="1">
    <source>
        <dbReference type="EMBL" id="TNV86195.1"/>
    </source>
</evidence>
<organism evidence="1 2">
    <name type="scientific">Halteria grandinella</name>
    <dbReference type="NCBI Taxonomy" id="5974"/>
    <lineage>
        <taxon>Eukaryota</taxon>
        <taxon>Sar</taxon>
        <taxon>Alveolata</taxon>
        <taxon>Ciliophora</taxon>
        <taxon>Intramacronucleata</taxon>
        <taxon>Spirotrichea</taxon>
        <taxon>Stichotrichia</taxon>
        <taxon>Sporadotrichida</taxon>
        <taxon>Halteriidae</taxon>
        <taxon>Halteria</taxon>
    </lineage>
</organism>
<gene>
    <name evidence="1" type="ORF">FGO68_gene10740</name>
</gene>
<proteinExistence type="predicted"/>
<evidence type="ECO:0000313" key="2">
    <source>
        <dbReference type="Proteomes" id="UP000785679"/>
    </source>
</evidence>
<name>A0A8J8T925_HALGN</name>
<protein>
    <submittedName>
        <fullName evidence="1">Uncharacterized protein</fullName>
    </submittedName>
</protein>
<dbReference type="Proteomes" id="UP000785679">
    <property type="component" value="Unassembled WGS sequence"/>
</dbReference>
<dbReference type="EMBL" id="RRYP01001247">
    <property type="protein sequence ID" value="TNV86195.1"/>
    <property type="molecule type" value="Genomic_DNA"/>
</dbReference>
<reference evidence="1" key="1">
    <citation type="submission" date="2019-06" db="EMBL/GenBank/DDBJ databases">
        <authorList>
            <person name="Zheng W."/>
        </authorList>
    </citation>
    <scope>NUCLEOTIDE SEQUENCE</scope>
    <source>
        <strain evidence="1">QDHG01</strain>
    </source>
</reference>
<keyword evidence="2" id="KW-1185">Reference proteome</keyword>
<comment type="caution">
    <text evidence="1">The sequence shown here is derived from an EMBL/GenBank/DDBJ whole genome shotgun (WGS) entry which is preliminary data.</text>
</comment>